<name>M3AW70_PSEFD</name>
<proteinExistence type="predicted"/>
<dbReference type="STRING" id="383855.M3AW70"/>
<protein>
    <recommendedName>
        <fullName evidence="4">Geranylgeranyl pyrophosphate synthetase</fullName>
    </recommendedName>
</protein>
<reference evidence="2 3" key="1">
    <citation type="journal article" date="2012" name="PLoS Pathog.">
        <title>Diverse lifestyles and strategies of plant pathogenesis encoded in the genomes of eighteen Dothideomycetes fungi.</title>
        <authorList>
            <person name="Ohm R.A."/>
            <person name="Feau N."/>
            <person name="Henrissat B."/>
            <person name="Schoch C.L."/>
            <person name="Horwitz B.A."/>
            <person name="Barry K.W."/>
            <person name="Condon B.J."/>
            <person name="Copeland A.C."/>
            <person name="Dhillon B."/>
            <person name="Glaser F."/>
            <person name="Hesse C.N."/>
            <person name="Kosti I."/>
            <person name="LaButti K."/>
            <person name="Lindquist E.A."/>
            <person name="Lucas S."/>
            <person name="Salamov A.A."/>
            <person name="Bradshaw R.E."/>
            <person name="Ciuffetti L."/>
            <person name="Hamelin R.C."/>
            <person name="Kema G.H.J."/>
            <person name="Lawrence C."/>
            <person name="Scott J.A."/>
            <person name="Spatafora J.W."/>
            <person name="Turgeon B.G."/>
            <person name="de Wit P.J.G.M."/>
            <person name="Zhong S."/>
            <person name="Goodwin S.B."/>
            <person name="Grigoriev I.V."/>
        </authorList>
    </citation>
    <scope>NUCLEOTIDE SEQUENCE [LARGE SCALE GENOMIC DNA]</scope>
    <source>
        <strain evidence="2 3">CIRAD86</strain>
    </source>
</reference>
<dbReference type="GeneID" id="19333603"/>
<dbReference type="eggNOG" id="ENOG502QRQN">
    <property type="taxonomic scope" value="Eukaryota"/>
</dbReference>
<evidence type="ECO:0000313" key="2">
    <source>
        <dbReference type="EMBL" id="EME81373.1"/>
    </source>
</evidence>
<keyword evidence="3" id="KW-1185">Reference proteome</keyword>
<sequence length="493" mass="54390">MHDSGRLHAVIGPIRSKLSEPSDIFILMSYTLRNMQRGYRGRATRGGGRGPWRGGKASQDRPSRQTTSSTPSPPLGDLLEAVTHESLNDGPYGTIERPDITNCRYVASYNWLKSDKPSVVVPGEVRELTCYEGAPPQWHPLEEAQKLQEDAGEYFRDINAARYPGHPIEPAVRAVLAQEPTLTTGEVDIFACGSTLGNLLRFARKSDKGFRFVAEMAGETVFLSRRENAPDEKLMDVRGYGHTFPEAYTKLAPCVADSESHQRLIEYDLAGFRCIVRYEVDGYLPCLASGSIKTTSGTSLPDLEGLRMVAAGHIVPQKAVFDLKTRSARKKLTLKDVLDAEVDRLWLRQIPNFVLAYHEYGVFHDVGVHDIRAEVARFQVEHTTELKIFSAAIAKVVAYARDHPEKRFEVFSDKPGVLELRQVGGDFPRALPDDLKSLWAGKTGDTAEFDDQGSEVAIHSDAESGAEAESDDDSEQNFTACSASLLMGTGLGT</sequence>
<organism evidence="2 3">
    <name type="scientific">Pseudocercospora fijiensis (strain CIRAD86)</name>
    <name type="common">Black leaf streak disease fungus</name>
    <name type="synonym">Mycosphaerella fijiensis</name>
    <dbReference type="NCBI Taxonomy" id="383855"/>
    <lineage>
        <taxon>Eukaryota</taxon>
        <taxon>Fungi</taxon>
        <taxon>Dikarya</taxon>
        <taxon>Ascomycota</taxon>
        <taxon>Pezizomycotina</taxon>
        <taxon>Dothideomycetes</taxon>
        <taxon>Dothideomycetidae</taxon>
        <taxon>Mycosphaerellales</taxon>
        <taxon>Mycosphaerellaceae</taxon>
        <taxon>Pseudocercospora</taxon>
    </lineage>
</organism>
<dbReference type="Proteomes" id="UP000016932">
    <property type="component" value="Unassembled WGS sequence"/>
</dbReference>
<dbReference type="AlphaFoldDB" id="M3AW70"/>
<dbReference type="PANTHER" id="PTHR35179:SF2">
    <property type="entry name" value="START DOMAIN-CONTAINING PROTEIN"/>
    <property type="match status" value="1"/>
</dbReference>
<dbReference type="HOGENOM" id="CLU_030046_1_0_1"/>
<dbReference type="KEGG" id="pfj:MYCFIDRAFT_176655"/>
<dbReference type="EMBL" id="KB446560">
    <property type="protein sequence ID" value="EME81373.1"/>
    <property type="molecule type" value="Genomic_DNA"/>
</dbReference>
<dbReference type="RefSeq" id="XP_007928579.1">
    <property type="nucleotide sequence ID" value="XM_007930388.1"/>
</dbReference>
<dbReference type="OrthoDB" id="5393654at2759"/>
<feature type="region of interest" description="Disordered" evidence="1">
    <location>
        <begin position="38"/>
        <end position="77"/>
    </location>
</feature>
<dbReference type="VEuPathDB" id="FungiDB:MYCFIDRAFT_176655"/>
<feature type="compositionally biased region" description="Gly residues" evidence="1">
    <location>
        <begin position="44"/>
        <end position="53"/>
    </location>
</feature>
<evidence type="ECO:0008006" key="4">
    <source>
        <dbReference type="Google" id="ProtNLM"/>
    </source>
</evidence>
<dbReference type="PANTHER" id="PTHR35179">
    <property type="entry name" value="PROTEIN CBG02620"/>
    <property type="match status" value="1"/>
</dbReference>
<accession>M3AW70</accession>
<gene>
    <name evidence="2" type="ORF">MYCFIDRAFT_176655</name>
</gene>
<evidence type="ECO:0000313" key="3">
    <source>
        <dbReference type="Proteomes" id="UP000016932"/>
    </source>
</evidence>
<evidence type="ECO:0000256" key="1">
    <source>
        <dbReference type="SAM" id="MobiDB-lite"/>
    </source>
</evidence>